<dbReference type="PANTHER" id="PTHR42830">
    <property type="entry name" value="OSMOTICALLY INDUCIBLE FAMILY PROTEIN"/>
    <property type="match status" value="1"/>
</dbReference>
<dbReference type="PANTHER" id="PTHR42830:SF2">
    <property type="entry name" value="OSMC_OHR FAMILY PROTEIN"/>
    <property type="match status" value="1"/>
</dbReference>
<proteinExistence type="predicted"/>
<gene>
    <name evidence="1" type="ORF">GCM10023092_27590</name>
</gene>
<dbReference type="EMBL" id="BAABEZ010000024">
    <property type="protein sequence ID" value="GAA4458759.1"/>
    <property type="molecule type" value="Genomic_DNA"/>
</dbReference>
<dbReference type="Proteomes" id="UP001501410">
    <property type="component" value="Unassembled WGS sequence"/>
</dbReference>
<protein>
    <submittedName>
        <fullName evidence="1">OsmC family protein</fullName>
    </submittedName>
</protein>
<evidence type="ECO:0000313" key="2">
    <source>
        <dbReference type="Proteomes" id="UP001501410"/>
    </source>
</evidence>
<dbReference type="Pfam" id="PF02566">
    <property type="entry name" value="OsmC"/>
    <property type="match status" value="1"/>
</dbReference>
<sequence length="159" mass="17682">MTDKHHHYTLEVEWTGNNGIGTENYEVYSRSHLVRAAHKPVIEASSDAAFRGDVEKYNPEELFVASISSCHMLWYLHLCADNDIVVHAYRDNPEGTLCEPAGAPGHFASVVLKPSVTVAEEWMVEKANSLHEQAHERCFIANSCNFPISVVPECSVGTI</sequence>
<name>A0ABP8N2F4_9BACT</name>
<accession>A0ABP8N2F4</accession>
<reference evidence="2" key="1">
    <citation type="journal article" date="2019" name="Int. J. Syst. Evol. Microbiol.">
        <title>The Global Catalogue of Microorganisms (GCM) 10K type strain sequencing project: providing services to taxonomists for standard genome sequencing and annotation.</title>
        <authorList>
            <consortium name="The Broad Institute Genomics Platform"/>
            <consortium name="The Broad Institute Genome Sequencing Center for Infectious Disease"/>
            <person name="Wu L."/>
            <person name="Ma J."/>
        </authorList>
    </citation>
    <scope>NUCLEOTIDE SEQUENCE [LARGE SCALE GENOMIC DNA]</scope>
    <source>
        <strain evidence="2">JCM 31921</strain>
    </source>
</reference>
<dbReference type="InterPro" id="IPR003718">
    <property type="entry name" value="OsmC/Ohr_fam"/>
</dbReference>
<evidence type="ECO:0000313" key="1">
    <source>
        <dbReference type="EMBL" id="GAA4458759.1"/>
    </source>
</evidence>
<dbReference type="RefSeq" id="WP_344828409.1">
    <property type="nucleotide sequence ID" value="NZ_BAABEZ010000024.1"/>
</dbReference>
<dbReference type="InterPro" id="IPR015946">
    <property type="entry name" value="KH_dom-like_a/b"/>
</dbReference>
<dbReference type="SUPFAM" id="SSF82784">
    <property type="entry name" value="OsmC-like"/>
    <property type="match status" value="1"/>
</dbReference>
<dbReference type="Gene3D" id="3.30.300.20">
    <property type="match status" value="1"/>
</dbReference>
<dbReference type="InterPro" id="IPR052707">
    <property type="entry name" value="OsmC_Ohr_Peroxiredoxin"/>
</dbReference>
<keyword evidence="2" id="KW-1185">Reference proteome</keyword>
<comment type="caution">
    <text evidence="1">The sequence shown here is derived from an EMBL/GenBank/DDBJ whole genome shotgun (WGS) entry which is preliminary data.</text>
</comment>
<dbReference type="InterPro" id="IPR036102">
    <property type="entry name" value="OsmC/Ohrsf"/>
</dbReference>
<organism evidence="1 2">
    <name type="scientific">Rurimicrobium arvi</name>
    <dbReference type="NCBI Taxonomy" id="2049916"/>
    <lineage>
        <taxon>Bacteria</taxon>
        <taxon>Pseudomonadati</taxon>
        <taxon>Bacteroidota</taxon>
        <taxon>Chitinophagia</taxon>
        <taxon>Chitinophagales</taxon>
        <taxon>Chitinophagaceae</taxon>
        <taxon>Rurimicrobium</taxon>
    </lineage>
</organism>